<accession>A0A1Y6ENX3</accession>
<keyword evidence="2" id="KW-1185">Reference proteome</keyword>
<gene>
    <name evidence="1" type="ORF">SAMN06297229_1011</name>
</gene>
<evidence type="ECO:0000313" key="1">
    <source>
        <dbReference type="EMBL" id="SMQ64375.1"/>
    </source>
</evidence>
<dbReference type="EMBL" id="FXWH01000001">
    <property type="protein sequence ID" value="SMQ64375.1"/>
    <property type="molecule type" value="Genomic_DNA"/>
</dbReference>
<proteinExistence type="predicted"/>
<evidence type="ECO:0000313" key="2">
    <source>
        <dbReference type="Proteomes" id="UP000194450"/>
    </source>
</evidence>
<sequence>MHELRDHLLHTPTSWYACVQQALTNSSTDSAKAFIAVLQVLRLSLVLRFQPSTQLSLMAACATQFVAIKTPTNSVWRELRKQLRNPVREQAELTRLAAFALHCSTQLCNGQSERNSWQQWLLKYPYGASWSWCAQIIEQSSATIQAEAELIPASSTPWYGQPLTSADNADDEALLQQQQNFMAPLLANYRRSLKLQAPRKLLQALRDYGAGNGQLTPLVNAISKRPGLVSAVQTEASRDKPHAAAMGLKQSLLWLGPKRVAPIVANTLLHEQLTNYHGPYHHQLLSYNQLFQQLLRIFLASTATAPLKIPVPLFCMVWNAGLFRHTKDFAHLRLSVPDTIPGWHSCHWFQPANNAASYRQLGEQIVSRWQLPPDAISQVNTEHINNSISAAVVLASAGVWACFAPHSEPLPAAKECFQNALKIMNMKEKSWQARVQIEITKQSAQCCWPRF</sequence>
<organism evidence="1 2">
    <name type="scientific">Pseudidiomarina planktonica</name>
    <dbReference type="NCBI Taxonomy" id="1323738"/>
    <lineage>
        <taxon>Bacteria</taxon>
        <taxon>Pseudomonadati</taxon>
        <taxon>Pseudomonadota</taxon>
        <taxon>Gammaproteobacteria</taxon>
        <taxon>Alteromonadales</taxon>
        <taxon>Idiomarinaceae</taxon>
        <taxon>Pseudidiomarina</taxon>
    </lineage>
</organism>
<dbReference type="Proteomes" id="UP000194450">
    <property type="component" value="Unassembled WGS sequence"/>
</dbReference>
<dbReference type="PROSITE" id="PS51257">
    <property type="entry name" value="PROKAR_LIPOPROTEIN"/>
    <property type="match status" value="1"/>
</dbReference>
<protein>
    <submittedName>
        <fullName evidence="1">Uncharacterized protein</fullName>
    </submittedName>
</protein>
<dbReference type="AlphaFoldDB" id="A0A1Y6ENX3"/>
<name>A0A1Y6ENX3_9GAMM</name>
<reference evidence="2" key="1">
    <citation type="submission" date="2017-04" db="EMBL/GenBank/DDBJ databases">
        <authorList>
            <person name="Varghese N."/>
            <person name="Submissions S."/>
        </authorList>
    </citation>
    <scope>NUCLEOTIDE SEQUENCE [LARGE SCALE GENOMIC DNA]</scope>
</reference>